<protein>
    <submittedName>
        <fullName evidence="1">Glycosyltransferase involved in cell wall bisynthesis</fullName>
    </submittedName>
</protein>
<accession>A0A1W2HAY1</accession>
<name>A0A1W2HAY1_9BACT</name>
<dbReference type="PANTHER" id="PTHR12526">
    <property type="entry name" value="GLYCOSYLTRANSFERASE"/>
    <property type="match status" value="1"/>
</dbReference>
<evidence type="ECO:0000313" key="1">
    <source>
        <dbReference type="EMBL" id="SMD46050.1"/>
    </source>
</evidence>
<dbReference type="SUPFAM" id="SSF53756">
    <property type="entry name" value="UDP-Glycosyltransferase/glycogen phosphorylase"/>
    <property type="match status" value="1"/>
</dbReference>
<dbReference type="AlphaFoldDB" id="A0A1W2HAY1"/>
<dbReference type="STRING" id="758820.SAMN00777080_4729"/>
<gene>
    <name evidence="1" type="ORF">SAMN00777080_4729</name>
</gene>
<reference evidence="2" key="1">
    <citation type="submission" date="2017-04" db="EMBL/GenBank/DDBJ databases">
        <authorList>
            <person name="Varghese N."/>
            <person name="Submissions S."/>
        </authorList>
    </citation>
    <scope>NUCLEOTIDE SEQUENCE [LARGE SCALE GENOMIC DNA]</scope>
    <source>
        <strain evidence="2">DSM 16537</strain>
    </source>
</reference>
<keyword evidence="2" id="KW-1185">Reference proteome</keyword>
<dbReference type="CDD" id="cd03801">
    <property type="entry name" value="GT4_PimA-like"/>
    <property type="match status" value="1"/>
</dbReference>
<sequence>MKKILFLPKYPRMGASSRLRTYQFLPLWEEAGYGVRVASFFNEEYLKDVYRRRRPGIWNVLGCYLNRFWVLMGAWRYDLVWVEKELFPYLPAWAEWILAHLGPGYVVDYDDAVFHRYDTQGNFLVRNLLGRKIDRVMARARMVFAGNEYLAKRAEESGARSVILLPTVIDPTRYRKKEAKESGKVWIGWIGSPSTLKYVKAIKQELEEVCREANAGLLLVNGHDGFSFQGDLKMIPWSETGEVAAILQMDIGIMPLPDDEWERGKCAYKLIQYMACGLPVVASPVGMNVEVVRNGENGFLAAGSAEWKEALLTLVRDAGMRKRLGEKGFELVQERFTLRGNFEVMRGRKG</sequence>
<dbReference type="GO" id="GO:0016740">
    <property type="term" value="F:transferase activity"/>
    <property type="evidence" value="ECO:0007669"/>
    <property type="project" value="UniProtKB-KW"/>
</dbReference>
<dbReference type="Proteomes" id="UP000192333">
    <property type="component" value="Chromosome I"/>
</dbReference>
<organism evidence="1 2">
    <name type="scientific">Aquiflexum balticum DSM 16537</name>
    <dbReference type="NCBI Taxonomy" id="758820"/>
    <lineage>
        <taxon>Bacteria</taxon>
        <taxon>Pseudomonadati</taxon>
        <taxon>Bacteroidota</taxon>
        <taxon>Cytophagia</taxon>
        <taxon>Cytophagales</taxon>
        <taxon>Cyclobacteriaceae</taxon>
        <taxon>Aquiflexum</taxon>
    </lineage>
</organism>
<evidence type="ECO:0000313" key="2">
    <source>
        <dbReference type="Proteomes" id="UP000192333"/>
    </source>
</evidence>
<dbReference type="Gene3D" id="3.40.50.2000">
    <property type="entry name" value="Glycogen Phosphorylase B"/>
    <property type="match status" value="1"/>
</dbReference>
<dbReference type="RefSeq" id="WP_084122995.1">
    <property type="nucleotide sequence ID" value="NZ_LT838813.1"/>
</dbReference>
<keyword evidence="1" id="KW-0808">Transferase</keyword>
<dbReference type="Pfam" id="PF13692">
    <property type="entry name" value="Glyco_trans_1_4"/>
    <property type="match status" value="1"/>
</dbReference>
<dbReference type="EMBL" id="LT838813">
    <property type="protein sequence ID" value="SMD46050.1"/>
    <property type="molecule type" value="Genomic_DNA"/>
</dbReference>
<dbReference type="OrthoDB" id="9815351at2"/>
<proteinExistence type="predicted"/>